<dbReference type="GO" id="GO:0008422">
    <property type="term" value="F:beta-glucosidase activity"/>
    <property type="evidence" value="ECO:0007669"/>
    <property type="project" value="TreeGrafter"/>
</dbReference>
<gene>
    <name evidence="5" type="ORF">CARN1_2448</name>
</gene>
<dbReference type="SMART" id="SM00062">
    <property type="entry name" value="PBPb"/>
    <property type="match status" value="1"/>
</dbReference>
<dbReference type="Pfam" id="PF00497">
    <property type="entry name" value="SBP_bac_3"/>
    <property type="match status" value="1"/>
</dbReference>
<dbReference type="SUPFAM" id="SSF51445">
    <property type="entry name" value="(Trans)glycosidases"/>
    <property type="match status" value="2"/>
</dbReference>
<keyword evidence="3" id="KW-0326">Glycosidase</keyword>
<dbReference type="PANTHER" id="PTHR10353">
    <property type="entry name" value="GLYCOSYL HYDROLASE"/>
    <property type="match status" value="1"/>
</dbReference>
<dbReference type="InterPro" id="IPR001360">
    <property type="entry name" value="Glyco_hydro_1"/>
</dbReference>
<dbReference type="InterPro" id="IPR017853">
    <property type="entry name" value="GH"/>
</dbReference>
<name>E6PGV6_9ZZZZ</name>
<accession>E6PGV6</accession>
<sequence>MSESMHFGVATADHQCEAYDGNDDIRDLWERSRGLTERGKATDFWNRYREDIDLAKGLGCTIFRLSLSWARLEPEPGRWSDEAFAHYRELLEYLRAAGMQAVVTLHHNTWPLHVQAAGDGAGLLDTGFPDLMAGYAQQVARRLGDLIDYYVTLNEPNQLVYGFIKGFWMRAYPMPPGQPPDTIPEAQMDAVLRLIPNLLLAHARSRTAIRAIVPNAKVGANPLVLGLPGWLQKLVDRGATHAKSPEQLRKHASRIVQASIVENGRVDCSVAQVAITHERMEQVLFSEPYFATHAAALHPKSAELPASLANWKATIGVLKSSEASESVGARFPDATVLYFADLTAGLAALGAGSIALLYSDEALVAPYANGELAISRLPGFARHYAVAVPPGHHALLDAIDRAIANLRPQHPEMPHAHGRASLHHVGRRALVAPPDPQHAIGASVVQIRKRGKMRIGIHPGVPGLCEADGKGGYRGLEIDLAHAIAREVLQSDEPRIEFIALGQSERISATRSWLQIFDKWRRTLAMFGTLIGTNWWNLAMLGALPEFLCPRECVGALDFVGLDYYWGVPSIRPGELQRLGAAAECRYAQAPVWPGELERILRQAHEQFPDKPIVVIENGCVTSADGFSRAAYLAAHVAEVDRAIAAGVPVEAYLCWSITSNREWGLPFDDNSDFGLYHIDLDNDPELKRTPTEASARYAEIIAKHRTTE</sequence>
<feature type="domain" description="Solute-binding protein family 3/N-terminal" evidence="4">
    <location>
        <begin position="215"/>
        <end position="414"/>
    </location>
</feature>
<evidence type="ECO:0000313" key="5">
    <source>
        <dbReference type="EMBL" id="CBH75694.1"/>
    </source>
</evidence>
<dbReference type="Gene3D" id="3.20.20.80">
    <property type="entry name" value="Glycosidases"/>
    <property type="match status" value="2"/>
</dbReference>
<dbReference type="GO" id="GO:0005975">
    <property type="term" value="P:carbohydrate metabolic process"/>
    <property type="evidence" value="ECO:0007669"/>
    <property type="project" value="InterPro"/>
</dbReference>
<comment type="similarity">
    <text evidence="1">Belongs to the glycosyl hydrolase 1 family.</text>
</comment>
<evidence type="ECO:0000256" key="1">
    <source>
        <dbReference type="ARBA" id="ARBA00010838"/>
    </source>
</evidence>
<dbReference type="EMBL" id="CABL01000015">
    <property type="protein sequence ID" value="CBH75694.1"/>
    <property type="molecule type" value="Genomic_DNA"/>
</dbReference>
<reference evidence="5" key="1">
    <citation type="submission" date="2009-10" db="EMBL/GenBank/DDBJ databases">
        <title>Diversity of trophic interactions inside an arsenic-rich microbial ecosystem.</title>
        <authorList>
            <person name="Bertin P.N."/>
            <person name="Heinrich-Salmeron A."/>
            <person name="Pelletier E."/>
            <person name="Goulhen-Chollet F."/>
            <person name="Arsene-Ploetze F."/>
            <person name="Gallien S."/>
            <person name="Calteau A."/>
            <person name="Vallenet D."/>
            <person name="Casiot C."/>
            <person name="Chane-Woon-Ming B."/>
            <person name="Giloteaux L."/>
            <person name="Barakat M."/>
            <person name="Bonnefoy V."/>
            <person name="Bruneel O."/>
            <person name="Chandler M."/>
            <person name="Cleiss J."/>
            <person name="Duran R."/>
            <person name="Elbaz-Poulichet F."/>
            <person name="Fonknechten N."/>
            <person name="Lauga B."/>
            <person name="Mornico D."/>
            <person name="Ortet P."/>
            <person name="Schaeffer C."/>
            <person name="Siguier P."/>
            <person name="Alexander Thil Smith A."/>
            <person name="Van Dorsselaer A."/>
            <person name="Weissenbach J."/>
            <person name="Medigue C."/>
            <person name="Le Paslier D."/>
        </authorList>
    </citation>
    <scope>NUCLEOTIDE SEQUENCE</scope>
</reference>
<evidence type="ECO:0000259" key="4">
    <source>
        <dbReference type="SMART" id="SM00062"/>
    </source>
</evidence>
<evidence type="ECO:0000256" key="3">
    <source>
        <dbReference type="ARBA" id="ARBA00023295"/>
    </source>
</evidence>
<proteinExistence type="inferred from homology"/>
<keyword evidence="2" id="KW-0378">Hydrolase</keyword>
<dbReference type="AlphaFoldDB" id="E6PGV6"/>
<protein>
    <recommendedName>
        <fullName evidence="4">Solute-binding protein family 3/N-terminal domain-containing protein</fullName>
    </recommendedName>
</protein>
<dbReference type="SUPFAM" id="SSF53850">
    <property type="entry name" value="Periplasmic binding protein-like II"/>
    <property type="match status" value="1"/>
</dbReference>
<dbReference type="InterPro" id="IPR001638">
    <property type="entry name" value="Solute-binding_3/MltF_N"/>
</dbReference>
<comment type="caution">
    <text evidence="5">The sequence shown here is derived from an EMBL/GenBank/DDBJ whole genome shotgun (WGS) entry which is preliminary data.</text>
</comment>
<dbReference type="Gene3D" id="3.40.190.10">
    <property type="entry name" value="Periplasmic binding protein-like II"/>
    <property type="match status" value="3"/>
</dbReference>
<dbReference type="PANTHER" id="PTHR10353:SF209">
    <property type="entry name" value="GALACTOLIPID GALACTOSYLTRANSFERASE SFR2, CHLOROPLASTIC"/>
    <property type="match status" value="1"/>
</dbReference>
<dbReference type="Pfam" id="PF00232">
    <property type="entry name" value="Glyco_hydro_1"/>
    <property type="match status" value="2"/>
</dbReference>
<organism evidence="5">
    <name type="scientific">mine drainage metagenome</name>
    <dbReference type="NCBI Taxonomy" id="410659"/>
    <lineage>
        <taxon>unclassified sequences</taxon>
        <taxon>metagenomes</taxon>
        <taxon>ecological metagenomes</taxon>
    </lineage>
</organism>
<evidence type="ECO:0000256" key="2">
    <source>
        <dbReference type="ARBA" id="ARBA00022801"/>
    </source>
</evidence>
<dbReference type="PRINTS" id="PR00131">
    <property type="entry name" value="GLHYDRLASE1"/>
</dbReference>